<protein>
    <submittedName>
        <fullName evidence="2">Uncharacterized protein</fullName>
    </submittedName>
</protein>
<keyword evidence="1" id="KW-1133">Transmembrane helix</keyword>
<reference evidence="2 3" key="1">
    <citation type="submission" date="2020-04" db="EMBL/GenBank/DDBJ databases">
        <title>Marinomonas sp. M1K-6 isolated from the deep seawater of the Mariana Trench.</title>
        <authorList>
            <person name="Li Y."/>
        </authorList>
    </citation>
    <scope>NUCLEOTIDE SEQUENCE [LARGE SCALE GENOMIC DNA]</scope>
    <source>
        <strain evidence="2 3">M1K-6</strain>
    </source>
</reference>
<gene>
    <name evidence="2" type="ORF">HGG82_00955</name>
</gene>
<keyword evidence="1" id="KW-0812">Transmembrane</keyword>
<keyword evidence="3" id="KW-1185">Reference proteome</keyword>
<feature type="transmembrane region" description="Helical" evidence="1">
    <location>
        <begin position="99"/>
        <end position="120"/>
    </location>
</feature>
<dbReference type="RefSeq" id="WP_168822171.1">
    <property type="nucleotide sequence ID" value="NZ_CP073013.1"/>
</dbReference>
<evidence type="ECO:0000313" key="3">
    <source>
        <dbReference type="Proteomes" id="UP000586067"/>
    </source>
</evidence>
<feature type="transmembrane region" description="Helical" evidence="1">
    <location>
        <begin position="12"/>
        <end position="33"/>
    </location>
</feature>
<dbReference type="AlphaFoldDB" id="A0A847R7E7"/>
<dbReference type="Proteomes" id="UP000586067">
    <property type="component" value="Unassembled WGS sequence"/>
</dbReference>
<evidence type="ECO:0000256" key="1">
    <source>
        <dbReference type="SAM" id="Phobius"/>
    </source>
</evidence>
<dbReference type="EMBL" id="JABAEK010000001">
    <property type="protein sequence ID" value="NLQ16190.1"/>
    <property type="molecule type" value="Genomic_DNA"/>
</dbReference>
<keyword evidence="1" id="KW-0472">Membrane</keyword>
<feature type="transmembrane region" description="Helical" evidence="1">
    <location>
        <begin position="45"/>
        <end position="67"/>
    </location>
</feature>
<accession>A0A847R7E7</accession>
<organism evidence="2 3">
    <name type="scientific">Marinomonas profundi</name>
    <dbReference type="NCBI Taxonomy" id="2726122"/>
    <lineage>
        <taxon>Bacteria</taxon>
        <taxon>Pseudomonadati</taxon>
        <taxon>Pseudomonadota</taxon>
        <taxon>Gammaproteobacteria</taxon>
        <taxon>Oceanospirillales</taxon>
        <taxon>Oceanospirillaceae</taxon>
        <taxon>Marinomonas</taxon>
    </lineage>
</organism>
<proteinExistence type="predicted"/>
<sequence>MQMKRFVVGLTFCRRFNVFVWCCFLVITIFAYFPGTNVKGIDQVSIAGSMITISSILFGVIGAWLALMKIDAEAQMRKLAKERQSMSPVIERMGSLSDVITASSVVLFVCLTQVFAYYALSKVSFVQPYAPYLKGVSFSALVLLGLIQVKLILQILWIGLENFVDISRLERELLEENR</sequence>
<name>A0A847R7E7_9GAMM</name>
<evidence type="ECO:0000313" key="2">
    <source>
        <dbReference type="EMBL" id="NLQ16190.1"/>
    </source>
</evidence>
<feature type="transmembrane region" description="Helical" evidence="1">
    <location>
        <begin position="140"/>
        <end position="160"/>
    </location>
</feature>
<comment type="caution">
    <text evidence="2">The sequence shown here is derived from an EMBL/GenBank/DDBJ whole genome shotgun (WGS) entry which is preliminary data.</text>
</comment>